<feature type="region of interest" description="Disordered" evidence="8">
    <location>
        <begin position="1"/>
        <end position="99"/>
    </location>
</feature>
<dbReference type="STRING" id="1220926.S2JPF1"/>
<feature type="domain" description="Leucine-rich repeat and WD repeat-containing protein 1 WD" evidence="9">
    <location>
        <begin position="136"/>
        <end position="293"/>
    </location>
</feature>
<dbReference type="Pfam" id="PF23215">
    <property type="entry name" value="WD_LRWD1"/>
    <property type="match status" value="1"/>
</dbReference>
<dbReference type="InParanoid" id="S2JPF1"/>
<evidence type="ECO:0000256" key="5">
    <source>
        <dbReference type="ARBA" id="ARBA00022737"/>
    </source>
</evidence>
<dbReference type="GO" id="GO:0071169">
    <property type="term" value="P:establishment of protein localization to chromatin"/>
    <property type="evidence" value="ECO:0007669"/>
    <property type="project" value="TreeGrafter"/>
</dbReference>
<dbReference type="OMA" id="CCEFEPV"/>
<dbReference type="eggNOG" id="ENOG502S03N">
    <property type="taxonomic scope" value="Eukaryota"/>
</dbReference>
<dbReference type="InterPro" id="IPR001680">
    <property type="entry name" value="WD40_rpt"/>
</dbReference>
<feature type="repeat" description="WD" evidence="7">
    <location>
        <begin position="253"/>
        <end position="295"/>
    </location>
</feature>
<dbReference type="GO" id="GO:0006325">
    <property type="term" value="P:chromatin organization"/>
    <property type="evidence" value="ECO:0007669"/>
    <property type="project" value="UniProtKB-KW"/>
</dbReference>
<dbReference type="VEuPathDB" id="FungiDB:HMPREF1544_11637"/>
<dbReference type="InterPro" id="IPR052489">
    <property type="entry name" value="LRWD1"/>
</dbReference>
<dbReference type="OrthoDB" id="7318948at2759"/>
<evidence type="ECO:0000256" key="6">
    <source>
        <dbReference type="ARBA" id="ARBA00022853"/>
    </source>
</evidence>
<organism evidence="10 11">
    <name type="scientific">Mucor circinelloides f. circinelloides (strain 1006PhL)</name>
    <name type="common">Mucormycosis agent</name>
    <name type="synonym">Calyptromyces circinelloides</name>
    <dbReference type="NCBI Taxonomy" id="1220926"/>
    <lineage>
        <taxon>Eukaryota</taxon>
        <taxon>Fungi</taxon>
        <taxon>Fungi incertae sedis</taxon>
        <taxon>Mucoromycota</taxon>
        <taxon>Mucoromycotina</taxon>
        <taxon>Mucoromycetes</taxon>
        <taxon>Mucorales</taxon>
        <taxon>Mucorineae</taxon>
        <taxon>Mucoraceae</taxon>
        <taxon>Mucor</taxon>
    </lineage>
</organism>
<dbReference type="AlphaFoldDB" id="S2JPF1"/>
<dbReference type="Gene3D" id="2.130.10.10">
    <property type="entry name" value="YVTN repeat-like/Quinoprotein amine dehydrogenase"/>
    <property type="match status" value="1"/>
</dbReference>
<dbReference type="PROSITE" id="PS50082">
    <property type="entry name" value="WD_REPEATS_2"/>
    <property type="match status" value="1"/>
</dbReference>
<keyword evidence="6" id="KW-0156">Chromatin regulator</keyword>
<evidence type="ECO:0000313" key="10">
    <source>
        <dbReference type="EMBL" id="EPB81645.1"/>
    </source>
</evidence>
<evidence type="ECO:0000256" key="7">
    <source>
        <dbReference type="PROSITE-ProRule" id="PRU00221"/>
    </source>
</evidence>
<keyword evidence="11" id="KW-1185">Reference proteome</keyword>
<evidence type="ECO:0000256" key="4">
    <source>
        <dbReference type="ARBA" id="ARBA00022614"/>
    </source>
</evidence>
<name>S2JPF1_MUCC1</name>
<reference evidence="11" key="1">
    <citation type="submission" date="2013-05" db="EMBL/GenBank/DDBJ databases">
        <title>The Genome sequence of Mucor circinelloides f. circinelloides 1006PhL.</title>
        <authorList>
            <consortium name="The Broad Institute Genomics Platform"/>
            <person name="Cuomo C."/>
            <person name="Earl A."/>
            <person name="Findley K."/>
            <person name="Lee S.C."/>
            <person name="Walker B."/>
            <person name="Young S."/>
            <person name="Zeng Q."/>
            <person name="Gargeya S."/>
            <person name="Fitzgerald M."/>
            <person name="Haas B."/>
            <person name="Abouelleil A."/>
            <person name="Allen A.W."/>
            <person name="Alvarado L."/>
            <person name="Arachchi H.M."/>
            <person name="Berlin A.M."/>
            <person name="Chapman S.B."/>
            <person name="Gainer-Dewar J."/>
            <person name="Goldberg J."/>
            <person name="Griggs A."/>
            <person name="Gujja S."/>
            <person name="Hansen M."/>
            <person name="Howarth C."/>
            <person name="Imamovic A."/>
            <person name="Ireland A."/>
            <person name="Larimer J."/>
            <person name="McCowan C."/>
            <person name="Murphy C."/>
            <person name="Pearson M."/>
            <person name="Poon T.W."/>
            <person name="Priest M."/>
            <person name="Roberts A."/>
            <person name="Saif S."/>
            <person name="Shea T."/>
            <person name="Sisk P."/>
            <person name="Sykes S."/>
            <person name="Wortman J."/>
            <person name="Nusbaum C."/>
            <person name="Birren B."/>
        </authorList>
    </citation>
    <scope>NUCLEOTIDE SEQUENCE [LARGE SCALE GENOMIC DNA]</scope>
    <source>
        <strain evidence="11">1006PhL</strain>
    </source>
</reference>
<dbReference type="GO" id="GO:0003682">
    <property type="term" value="F:chromatin binding"/>
    <property type="evidence" value="ECO:0007669"/>
    <property type="project" value="TreeGrafter"/>
</dbReference>
<keyword evidence="2" id="KW-0158">Chromosome</keyword>
<dbReference type="EMBL" id="KE124158">
    <property type="protein sequence ID" value="EPB81645.1"/>
    <property type="molecule type" value="Genomic_DNA"/>
</dbReference>
<keyword evidence="5" id="KW-0677">Repeat</keyword>
<dbReference type="InterPro" id="IPR015943">
    <property type="entry name" value="WD40/YVTN_repeat-like_dom_sf"/>
</dbReference>
<keyword evidence="4" id="KW-0433">Leucine-rich repeat</keyword>
<evidence type="ECO:0000313" key="11">
    <source>
        <dbReference type="Proteomes" id="UP000014254"/>
    </source>
</evidence>
<evidence type="ECO:0000256" key="1">
    <source>
        <dbReference type="ARBA" id="ARBA00004286"/>
    </source>
</evidence>
<dbReference type="PANTHER" id="PTHR24370">
    <property type="entry name" value="OPTICIN"/>
    <property type="match status" value="1"/>
</dbReference>
<protein>
    <recommendedName>
        <fullName evidence="9">Leucine-rich repeat and WD repeat-containing protein 1 WD domain-containing protein</fullName>
    </recommendedName>
</protein>
<dbReference type="PROSITE" id="PS50294">
    <property type="entry name" value="WD_REPEATS_REGION"/>
    <property type="match status" value="1"/>
</dbReference>
<accession>S2JPF1</accession>
<dbReference type="Proteomes" id="UP000014254">
    <property type="component" value="Unassembled WGS sequence"/>
</dbReference>
<keyword evidence="3 7" id="KW-0853">WD repeat</keyword>
<evidence type="ECO:0000259" key="9">
    <source>
        <dbReference type="Pfam" id="PF23215"/>
    </source>
</evidence>
<sequence>MTLRRQSSRNKLDTKPTTGRTTRASKRISNWEDDQLPAKRLKAATSDQDATAKKTPSQSTTRRPSSQRLSVGKSNLESLGKKKATAAAPSKSLKRTTTASRFSHKKLPLLDDTYMLKYVLKGHTEFNVPVRDKDDTEDSKDIWCCEFEPVASDVGAFDRQKPGELQMFALCGSYTVLFADPALGKYTKKYTHSENQEIFYCMAWTRLEGEELLDGNLLDDGDEVSFCNVLAVAGRLGSVKLLNPLQNDCYRYLFGHQKAILAMTFAKAEPRWLFTASADKTVRLWDIGSPTKKMDDSLCLAEFALPPKSGDPSAVSISYDLSRLIVGCNDGDMIEFSLTSSQLDKYRQTAEKFRSDRMKRNKQQPIAHVKRSTKYPAGDEWHEGYVDDICVVGQDGDEKSALYNAIVSRGSVDMEILVWDPANSTTIDADIIMSLDWPDAADCTGLKFKVIEAEGEKVLLAGDYDGQIYIYDIGNGKKSRTLKDGSKEQFKPKRILSHSMSSEMIRDVSCSFDTKTIVAVDNNNNVFIWSSSSSSRK</sequence>
<dbReference type="InterPro" id="IPR056160">
    <property type="entry name" value="WD_LRWD1"/>
</dbReference>
<dbReference type="PANTHER" id="PTHR24370:SF10">
    <property type="entry name" value="LEUCINE-RICH REPEAT AND WD REPEAT-CONTAINING PROTEIN 1"/>
    <property type="match status" value="1"/>
</dbReference>
<evidence type="ECO:0000256" key="2">
    <source>
        <dbReference type="ARBA" id="ARBA00022454"/>
    </source>
</evidence>
<gene>
    <name evidence="10" type="ORF">HMPREF1544_11637</name>
</gene>
<comment type="subcellular location">
    <subcellularLocation>
        <location evidence="1">Chromosome</location>
    </subcellularLocation>
</comment>
<dbReference type="InterPro" id="IPR036322">
    <property type="entry name" value="WD40_repeat_dom_sf"/>
</dbReference>
<dbReference type="PROSITE" id="PS00678">
    <property type="entry name" value="WD_REPEATS_1"/>
    <property type="match status" value="1"/>
</dbReference>
<evidence type="ECO:0000256" key="8">
    <source>
        <dbReference type="SAM" id="MobiDB-lite"/>
    </source>
</evidence>
<proteinExistence type="predicted"/>
<feature type="compositionally biased region" description="Low complexity" evidence="8">
    <location>
        <begin position="55"/>
        <end position="68"/>
    </location>
</feature>
<dbReference type="SMART" id="SM00320">
    <property type="entry name" value="WD40"/>
    <property type="match status" value="4"/>
</dbReference>
<dbReference type="GO" id="GO:0005664">
    <property type="term" value="C:nuclear origin of replication recognition complex"/>
    <property type="evidence" value="ECO:0007669"/>
    <property type="project" value="TreeGrafter"/>
</dbReference>
<evidence type="ECO:0000256" key="3">
    <source>
        <dbReference type="ARBA" id="ARBA00022574"/>
    </source>
</evidence>
<dbReference type="SUPFAM" id="SSF50978">
    <property type="entry name" value="WD40 repeat-like"/>
    <property type="match status" value="1"/>
</dbReference>
<dbReference type="InterPro" id="IPR019775">
    <property type="entry name" value="WD40_repeat_CS"/>
</dbReference>